<evidence type="ECO:0000313" key="9">
    <source>
        <dbReference type="Proteomes" id="UP001595765"/>
    </source>
</evidence>
<keyword evidence="4" id="KW-0274">FAD</keyword>
<dbReference type="InterPro" id="IPR016167">
    <property type="entry name" value="FAD-bd_PCMH_sub1"/>
</dbReference>
<sequence length="542" mass="56405">MHETTADPKSSITAPAARPPARRTALRAGGGVLAAAWLTGCRVGGDDPKSVASTPSRTSAASAPAGSTTATLKPTATPSKVAPDWKALASSLDGDLVRPDDSAYELDHRLYNTRYDNLRPAGIAYVSGVDDIRSCLDFATRTGTVPVVRSGGHSYAGWSSGDGRLIIDVSRLSSIHLDGATATIGAGAKLIDVYSTLGTKGRCVPGGSCPSVGISGLTLGGGHGVLSRSMGLTCDNLTGATLITPDGRTHEVSADAEPDIFWALRGAGNGQFGVVTSLRFATRPKPDVVTGYLTWPWSRAASVVRSWQRWGPDQPDHIWSALHLDCAPGGTPTVSVAMMSTGSRDDLAAAADQLADAPGGPGPAATVSLRPHDFLDAMFSYAGCSGLSAAQCHLPPTGKLGRETYTARSDFYDALLPEAGIDALLAQTQRLANQSGGGAGSIALTALGGAVNRPSPTATAFPHRTSRVLVQYLASDALSRTSWLDTTHSALRRYASGAAYQNYTDPTLSNWRTAYYGPNAPRLTTLKARLDPNGLFTFPQSL</sequence>
<dbReference type="InterPro" id="IPR016169">
    <property type="entry name" value="FAD-bd_PCMH_sub2"/>
</dbReference>
<evidence type="ECO:0000256" key="6">
    <source>
        <dbReference type="SAM" id="MobiDB-lite"/>
    </source>
</evidence>
<dbReference type="InterPro" id="IPR016166">
    <property type="entry name" value="FAD-bd_PCMH"/>
</dbReference>
<keyword evidence="3" id="KW-0285">Flavoprotein</keyword>
<feature type="region of interest" description="Disordered" evidence="6">
    <location>
        <begin position="1"/>
        <end position="22"/>
    </location>
</feature>
<keyword evidence="5" id="KW-0560">Oxidoreductase</keyword>
<protein>
    <submittedName>
        <fullName evidence="8">FAD-binding oxidoreductase</fullName>
    </submittedName>
</protein>
<feature type="region of interest" description="Disordered" evidence="6">
    <location>
        <begin position="47"/>
        <end position="79"/>
    </location>
</feature>
<dbReference type="Proteomes" id="UP001595765">
    <property type="component" value="Unassembled WGS sequence"/>
</dbReference>
<dbReference type="PANTHER" id="PTHR42973">
    <property type="entry name" value="BINDING OXIDOREDUCTASE, PUTATIVE (AFU_ORTHOLOGUE AFUA_1G17690)-RELATED"/>
    <property type="match status" value="1"/>
</dbReference>
<gene>
    <name evidence="8" type="ORF">ACFO3J_01495</name>
</gene>
<evidence type="ECO:0000259" key="7">
    <source>
        <dbReference type="PROSITE" id="PS51387"/>
    </source>
</evidence>
<evidence type="ECO:0000256" key="1">
    <source>
        <dbReference type="ARBA" id="ARBA00001974"/>
    </source>
</evidence>
<dbReference type="PANTHER" id="PTHR42973:SF39">
    <property type="entry name" value="FAD-BINDING PCMH-TYPE DOMAIN-CONTAINING PROTEIN"/>
    <property type="match status" value="1"/>
</dbReference>
<comment type="caution">
    <text evidence="8">The sequence shown here is derived from an EMBL/GenBank/DDBJ whole genome shotgun (WGS) entry which is preliminary data.</text>
</comment>
<dbReference type="Gene3D" id="3.30.465.10">
    <property type="match status" value="1"/>
</dbReference>
<evidence type="ECO:0000256" key="3">
    <source>
        <dbReference type="ARBA" id="ARBA00022630"/>
    </source>
</evidence>
<feature type="compositionally biased region" description="Low complexity" evidence="6">
    <location>
        <begin position="50"/>
        <end position="71"/>
    </location>
</feature>
<dbReference type="RefSeq" id="WP_386425137.1">
    <property type="nucleotide sequence ID" value="NZ_JBHSBB010000002.1"/>
</dbReference>
<comment type="similarity">
    <text evidence="2">Belongs to the oxygen-dependent FAD-linked oxidoreductase family.</text>
</comment>
<name>A0ABV8HDJ8_9ACTN</name>
<dbReference type="Gene3D" id="3.30.43.10">
    <property type="entry name" value="Uridine Diphospho-n-acetylenolpyruvylglucosamine Reductase, domain 2"/>
    <property type="match status" value="1"/>
</dbReference>
<comment type="cofactor">
    <cofactor evidence="1">
        <name>FAD</name>
        <dbReference type="ChEBI" id="CHEBI:57692"/>
    </cofactor>
</comment>
<keyword evidence="9" id="KW-1185">Reference proteome</keyword>
<dbReference type="Pfam" id="PF01565">
    <property type="entry name" value="FAD_binding_4"/>
    <property type="match status" value="1"/>
</dbReference>
<dbReference type="PROSITE" id="PS51387">
    <property type="entry name" value="FAD_PCMH"/>
    <property type="match status" value="1"/>
</dbReference>
<dbReference type="Gene3D" id="3.40.462.20">
    <property type="match status" value="1"/>
</dbReference>
<dbReference type="InterPro" id="IPR050416">
    <property type="entry name" value="FAD-linked_Oxidoreductase"/>
</dbReference>
<evidence type="ECO:0000256" key="2">
    <source>
        <dbReference type="ARBA" id="ARBA00005466"/>
    </source>
</evidence>
<feature type="domain" description="FAD-binding PCMH-type" evidence="7">
    <location>
        <begin position="115"/>
        <end position="285"/>
    </location>
</feature>
<dbReference type="InterPro" id="IPR036318">
    <property type="entry name" value="FAD-bd_PCMH-like_sf"/>
</dbReference>
<evidence type="ECO:0000256" key="5">
    <source>
        <dbReference type="ARBA" id="ARBA00023002"/>
    </source>
</evidence>
<proteinExistence type="inferred from homology"/>
<evidence type="ECO:0000256" key="4">
    <source>
        <dbReference type="ARBA" id="ARBA00022827"/>
    </source>
</evidence>
<dbReference type="SUPFAM" id="SSF56176">
    <property type="entry name" value="FAD-binding/transporter-associated domain-like"/>
    <property type="match status" value="1"/>
</dbReference>
<organism evidence="8 9">
    <name type="scientific">Streptomyces polygonati</name>
    <dbReference type="NCBI Taxonomy" id="1617087"/>
    <lineage>
        <taxon>Bacteria</taxon>
        <taxon>Bacillati</taxon>
        <taxon>Actinomycetota</taxon>
        <taxon>Actinomycetes</taxon>
        <taxon>Kitasatosporales</taxon>
        <taxon>Streptomycetaceae</taxon>
        <taxon>Streptomyces</taxon>
    </lineage>
</organism>
<dbReference type="EMBL" id="JBHSBB010000002">
    <property type="protein sequence ID" value="MFC4030142.1"/>
    <property type="molecule type" value="Genomic_DNA"/>
</dbReference>
<accession>A0ABV8HDJ8</accession>
<dbReference type="InterPro" id="IPR012951">
    <property type="entry name" value="BBE"/>
</dbReference>
<reference evidence="9" key="1">
    <citation type="journal article" date="2019" name="Int. J. Syst. Evol. Microbiol.">
        <title>The Global Catalogue of Microorganisms (GCM) 10K type strain sequencing project: providing services to taxonomists for standard genome sequencing and annotation.</title>
        <authorList>
            <consortium name="The Broad Institute Genomics Platform"/>
            <consortium name="The Broad Institute Genome Sequencing Center for Infectious Disease"/>
            <person name="Wu L."/>
            <person name="Ma J."/>
        </authorList>
    </citation>
    <scope>NUCLEOTIDE SEQUENCE [LARGE SCALE GENOMIC DNA]</scope>
    <source>
        <strain evidence="9">CGMCC 4.7237</strain>
    </source>
</reference>
<dbReference type="InterPro" id="IPR006094">
    <property type="entry name" value="Oxid_FAD_bind_N"/>
</dbReference>
<evidence type="ECO:0000313" key="8">
    <source>
        <dbReference type="EMBL" id="MFC4030142.1"/>
    </source>
</evidence>
<dbReference type="Pfam" id="PF08031">
    <property type="entry name" value="BBE"/>
    <property type="match status" value="1"/>
</dbReference>